<evidence type="ECO:0000256" key="4">
    <source>
        <dbReference type="SAM" id="Phobius"/>
    </source>
</evidence>
<feature type="region of interest" description="Disordered" evidence="3">
    <location>
        <begin position="1"/>
        <end position="93"/>
    </location>
</feature>
<organism evidence="6 7">
    <name type="scientific">Pleurodeles waltl</name>
    <name type="common">Iberian ribbed newt</name>
    <dbReference type="NCBI Taxonomy" id="8319"/>
    <lineage>
        <taxon>Eukaryota</taxon>
        <taxon>Metazoa</taxon>
        <taxon>Chordata</taxon>
        <taxon>Craniata</taxon>
        <taxon>Vertebrata</taxon>
        <taxon>Euteleostomi</taxon>
        <taxon>Amphibia</taxon>
        <taxon>Batrachia</taxon>
        <taxon>Caudata</taxon>
        <taxon>Salamandroidea</taxon>
        <taxon>Salamandridae</taxon>
        <taxon>Pleurodelinae</taxon>
        <taxon>Pleurodeles</taxon>
    </lineage>
</organism>
<dbReference type="PANTHER" id="PTHR45710">
    <property type="entry name" value="C-TYPE LECTIN DOMAIN-CONTAINING PROTEIN 180"/>
    <property type="match status" value="1"/>
</dbReference>
<keyword evidence="2" id="KW-0430">Lectin</keyword>
<reference evidence="6" key="1">
    <citation type="journal article" date="2022" name="bioRxiv">
        <title>Sequencing and chromosome-scale assembly of the giantPleurodeles waltlgenome.</title>
        <authorList>
            <person name="Brown T."/>
            <person name="Elewa A."/>
            <person name="Iarovenko S."/>
            <person name="Subramanian E."/>
            <person name="Araus A.J."/>
            <person name="Petzold A."/>
            <person name="Susuki M."/>
            <person name="Suzuki K.-i.T."/>
            <person name="Hayashi T."/>
            <person name="Toyoda A."/>
            <person name="Oliveira C."/>
            <person name="Osipova E."/>
            <person name="Leigh N.D."/>
            <person name="Simon A."/>
            <person name="Yun M.H."/>
        </authorList>
    </citation>
    <scope>NUCLEOTIDE SEQUENCE</scope>
    <source>
        <strain evidence="6">20211129_DDA</strain>
        <tissue evidence="6">Liver</tissue>
    </source>
</reference>
<feature type="domain" description="C-type lectin" evidence="5">
    <location>
        <begin position="145"/>
        <end position="251"/>
    </location>
</feature>
<dbReference type="PANTHER" id="PTHR45710:SF8">
    <property type="entry name" value="RERATING FAMILY MEMBER 4"/>
    <property type="match status" value="1"/>
</dbReference>
<protein>
    <recommendedName>
        <fullName evidence="5">C-type lectin domain-containing protein</fullName>
    </recommendedName>
</protein>
<evidence type="ECO:0000313" key="6">
    <source>
        <dbReference type="EMBL" id="KAJ1121954.1"/>
    </source>
</evidence>
<dbReference type="CDD" id="cd03593">
    <property type="entry name" value="CLECT_NK_receptors_like"/>
    <property type="match status" value="1"/>
</dbReference>
<evidence type="ECO:0000256" key="3">
    <source>
        <dbReference type="SAM" id="MobiDB-lite"/>
    </source>
</evidence>
<dbReference type="InterPro" id="IPR016187">
    <property type="entry name" value="CTDL_fold"/>
</dbReference>
<comment type="caution">
    <text evidence="6">The sequence shown here is derived from an EMBL/GenBank/DDBJ whole genome shotgun (WGS) entry which is preliminary data.</text>
</comment>
<keyword evidence="4" id="KW-0812">Transmembrane</keyword>
<dbReference type="Pfam" id="PF00059">
    <property type="entry name" value="Lectin_C"/>
    <property type="match status" value="1"/>
</dbReference>
<keyword evidence="7" id="KW-1185">Reference proteome</keyword>
<feature type="transmembrane region" description="Helical" evidence="4">
    <location>
        <begin position="102"/>
        <end position="124"/>
    </location>
</feature>
<dbReference type="PROSITE" id="PS50041">
    <property type="entry name" value="C_TYPE_LECTIN_2"/>
    <property type="match status" value="1"/>
</dbReference>
<dbReference type="SUPFAM" id="SSF56436">
    <property type="entry name" value="C-type lectin-like"/>
    <property type="match status" value="1"/>
</dbReference>
<dbReference type="GO" id="GO:0030246">
    <property type="term" value="F:carbohydrate binding"/>
    <property type="evidence" value="ECO:0007669"/>
    <property type="project" value="UniProtKB-KW"/>
</dbReference>
<feature type="compositionally biased region" description="Polar residues" evidence="3">
    <location>
        <begin position="27"/>
        <end position="47"/>
    </location>
</feature>
<dbReference type="Proteomes" id="UP001066276">
    <property type="component" value="Chromosome 7"/>
</dbReference>
<accession>A0AAV7P513</accession>
<keyword evidence="4" id="KW-1133">Transmembrane helix</keyword>
<evidence type="ECO:0000259" key="5">
    <source>
        <dbReference type="PROSITE" id="PS50041"/>
    </source>
</evidence>
<evidence type="ECO:0000256" key="1">
    <source>
        <dbReference type="ARBA" id="ARBA00004401"/>
    </source>
</evidence>
<proteinExistence type="predicted"/>
<dbReference type="GO" id="GO:0005886">
    <property type="term" value="C:plasma membrane"/>
    <property type="evidence" value="ECO:0007669"/>
    <property type="project" value="UniProtKB-SubCell"/>
</dbReference>
<dbReference type="InterPro" id="IPR001304">
    <property type="entry name" value="C-type_lectin-like"/>
</dbReference>
<sequence length="262" mass="29290">MEGENGMPMTPRKRSPDHDDSGVGFSDGQTPSGQTPSPDQTHPNDQSPVRKRLGFAGDALGKNGVSSEEKERLRSSEETDGHQARPRNQSHGAWTQERRLPIALITLLCALLVISVVHVCLTVSCLQDLRLSASLPPCPKDWIWTNGACYFFSNEKNNWNKSQEFCASHDGTLAIILDQHTLDTIRRYKTIDNSWIGLRRRDGVWLWANGTLFSGSLLPMAEDVPNLHCAYLNDDKYGVLDCASLRNWICIRNSSFSKSILH</sequence>
<name>A0AAV7P513_PLEWA</name>
<dbReference type="EMBL" id="JANPWB010000011">
    <property type="protein sequence ID" value="KAJ1121954.1"/>
    <property type="molecule type" value="Genomic_DNA"/>
</dbReference>
<dbReference type="InterPro" id="IPR016186">
    <property type="entry name" value="C-type_lectin-like/link_sf"/>
</dbReference>
<evidence type="ECO:0000313" key="7">
    <source>
        <dbReference type="Proteomes" id="UP001066276"/>
    </source>
</evidence>
<feature type="compositionally biased region" description="Basic and acidic residues" evidence="3">
    <location>
        <begin position="67"/>
        <end position="83"/>
    </location>
</feature>
<gene>
    <name evidence="6" type="ORF">NDU88_000462</name>
</gene>
<dbReference type="SMART" id="SM00034">
    <property type="entry name" value="CLECT"/>
    <property type="match status" value="1"/>
</dbReference>
<comment type="subcellular location">
    <subcellularLocation>
        <location evidence="1">Cell membrane</location>
        <topology evidence="1">Single-pass type II membrane protein</topology>
    </subcellularLocation>
</comment>
<evidence type="ECO:0000256" key="2">
    <source>
        <dbReference type="ARBA" id="ARBA00022734"/>
    </source>
</evidence>
<dbReference type="Gene3D" id="3.10.100.10">
    <property type="entry name" value="Mannose-Binding Protein A, subunit A"/>
    <property type="match status" value="1"/>
</dbReference>
<dbReference type="AlphaFoldDB" id="A0AAV7P513"/>
<dbReference type="InterPro" id="IPR033992">
    <property type="entry name" value="NKR-like_CTLD"/>
</dbReference>
<dbReference type="InterPro" id="IPR050828">
    <property type="entry name" value="C-type_lectin/matrix_domain"/>
</dbReference>
<keyword evidence="4" id="KW-0472">Membrane</keyword>